<reference evidence="11" key="2">
    <citation type="submission" date="2018-02" db="UniProtKB">
        <authorList>
            <consortium name="EnsemblPlants"/>
        </authorList>
    </citation>
    <scope>IDENTIFICATION</scope>
    <source>
        <strain evidence="11">Williams 82</strain>
    </source>
</reference>
<evidence type="ECO:0000256" key="2">
    <source>
        <dbReference type="ARBA" id="ARBA00011073"/>
    </source>
</evidence>
<name>A0A0R0KA90_SOYBN</name>
<dbReference type="Gramene" id="KRH61012">
    <property type="protein sequence ID" value="KRH61012"/>
    <property type="gene ID" value="GLYMA_04G022200"/>
</dbReference>
<dbReference type="Proteomes" id="UP000008827">
    <property type="component" value="Chromosome 4"/>
</dbReference>
<dbReference type="InterPro" id="IPR022398">
    <property type="entry name" value="Peptidase_S8_His-AS"/>
</dbReference>
<comment type="caution">
    <text evidence="7">Lacks conserved residue(s) required for the propagation of feature annotation.</text>
</comment>
<gene>
    <name evidence="10" type="ORF">GLYMA_04G022200</name>
</gene>
<dbReference type="InParanoid" id="A0A0R0KA90"/>
<dbReference type="Gene3D" id="2.60.40.2310">
    <property type="match status" value="1"/>
</dbReference>
<evidence type="ECO:0000256" key="7">
    <source>
        <dbReference type="PROSITE-ProRule" id="PRU01240"/>
    </source>
</evidence>
<comment type="subcellular location">
    <subcellularLocation>
        <location evidence="1">Secreted</location>
    </subcellularLocation>
</comment>
<organism evidence="10">
    <name type="scientific">Glycine max</name>
    <name type="common">Soybean</name>
    <name type="synonym">Glycine hispida</name>
    <dbReference type="NCBI Taxonomy" id="3847"/>
    <lineage>
        <taxon>Eukaryota</taxon>
        <taxon>Viridiplantae</taxon>
        <taxon>Streptophyta</taxon>
        <taxon>Embryophyta</taxon>
        <taxon>Tracheophyta</taxon>
        <taxon>Spermatophyta</taxon>
        <taxon>Magnoliopsida</taxon>
        <taxon>eudicotyledons</taxon>
        <taxon>Gunneridae</taxon>
        <taxon>Pentapetalae</taxon>
        <taxon>rosids</taxon>
        <taxon>fabids</taxon>
        <taxon>Fabales</taxon>
        <taxon>Fabaceae</taxon>
        <taxon>Papilionoideae</taxon>
        <taxon>50 kb inversion clade</taxon>
        <taxon>NPAAA clade</taxon>
        <taxon>indigoferoid/millettioid clade</taxon>
        <taxon>Phaseoleae</taxon>
        <taxon>Glycine</taxon>
        <taxon>Glycine subgen. Soja</taxon>
    </lineage>
</organism>
<reference evidence="10 11" key="1">
    <citation type="journal article" date="2010" name="Nature">
        <title>Genome sequence of the palaeopolyploid soybean.</title>
        <authorList>
            <person name="Schmutz J."/>
            <person name="Cannon S.B."/>
            <person name="Schlueter J."/>
            <person name="Ma J."/>
            <person name="Mitros T."/>
            <person name="Nelson W."/>
            <person name="Hyten D.L."/>
            <person name="Song Q."/>
            <person name="Thelen J.J."/>
            <person name="Cheng J."/>
            <person name="Xu D."/>
            <person name="Hellsten U."/>
            <person name="May G.D."/>
            <person name="Yu Y."/>
            <person name="Sakurai T."/>
            <person name="Umezawa T."/>
            <person name="Bhattacharyya M.K."/>
            <person name="Sandhu D."/>
            <person name="Valliyodan B."/>
            <person name="Lindquist E."/>
            <person name="Peto M."/>
            <person name="Grant D."/>
            <person name="Shu S."/>
            <person name="Goodstein D."/>
            <person name="Barry K."/>
            <person name="Futrell-Griggs M."/>
            <person name="Abernathy B."/>
            <person name="Du J."/>
            <person name="Tian Z."/>
            <person name="Zhu L."/>
            <person name="Gill N."/>
            <person name="Joshi T."/>
            <person name="Libault M."/>
            <person name="Sethuraman A."/>
            <person name="Zhang X.-C."/>
            <person name="Shinozaki K."/>
            <person name="Nguyen H.T."/>
            <person name="Wing R.A."/>
            <person name="Cregan P."/>
            <person name="Specht J."/>
            <person name="Grimwood J."/>
            <person name="Rokhsar D."/>
            <person name="Stacey G."/>
            <person name="Shoemaker R.C."/>
            <person name="Jackson S.A."/>
        </authorList>
    </citation>
    <scope>NUCLEOTIDE SEQUENCE</scope>
    <source>
        <strain evidence="11">cv. Williams 82</strain>
        <tissue evidence="10">Callus</tissue>
    </source>
</reference>
<dbReference type="PRINTS" id="PR00723">
    <property type="entry name" value="SUBTILISIN"/>
</dbReference>
<keyword evidence="5" id="KW-0378">Hydrolase</keyword>
<evidence type="ECO:0000256" key="4">
    <source>
        <dbReference type="ARBA" id="ARBA00022729"/>
    </source>
</evidence>
<evidence type="ECO:0000256" key="8">
    <source>
        <dbReference type="SAM" id="MobiDB-lite"/>
    </source>
</evidence>
<keyword evidence="3" id="KW-0645">Protease</keyword>
<dbReference type="SMR" id="A0A0R0KA90"/>
<dbReference type="EMBL" id="CM000837">
    <property type="protein sequence ID" value="KRH61012.1"/>
    <property type="molecule type" value="Genomic_DNA"/>
</dbReference>
<dbReference type="OMA" id="MTIYGAF"/>
<evidence type="ECO:0000313" key="11">
    <source>
        <dbReference type="EnsemblPlants" id="KRH61012"/>
    </source>
</evidence>
<evidence type="ECO:0000313" key="10">
    <source>
        <dbReference type="EMBL" id="KRH61012.1"/>
    </source>
</evidence>
<dbReference type="Pfam" id="PF00082">
    <property type="entry name" value="Peptidase_S8"/>
    <property type="match status" value="1"/>
</dbReference>
<dbReference type="GO" id="GO:0004252">
    <property type="term" value="F:serine-type endopeptidase activity"/>
    <property type="evidence" value="ECO:0000318"/>
    <property type="project" value="GO_Central"/>
</dbReference>
<dbReference type="GO" id="GO:2000038">
    <property type="term" value="P:regulation of stomatal complex development"/>
    <property type="evidence" value="ECO:0000318"/>
    <property type="project" value="GO_Central"/>
</dbReference>
<accession>A0A0R0KA90</accession>
<keyword evidence="6" id="KW-0720">Serine protease</keyword>
<evidence type="ECO:0000259" key="9">
    <source>
        <dbReference type="Pfam" id="PF00082"/>
    </source>
</evidence>
<reference evidence="10" key="3">
    <citation type="submission" date="2018-07" db="EMBL/GenBank/DDBJ databases">
        <title>WGS assembly of Glycine max.</title>
        <authorList>
            <person name="Schmutz J."/>
            <person name="Cannon S."/>
            <person name="Schlueter J."/>
            <person name="Ma J."/>
            <person name="Mitros T."/>
            <person name="Nelson W."/>
            <person name="Hyten D."/>
            <person name="Song Q."/>
            <person name="Thelen J."/>
            <person name="Cheng J."/>
            <person name="Xu D."/>
            <person name="Hellsten U."/>
            <person name="May G."/>
            <person name="Yu Y."/>
            <person name="Sakurai T."/>
            <person name="Umezawa T."/>
            <person name="Bhattacharyya M."/>
            <person name="Sandhu D."/>
            <person name="Valliyodan B."/>
            <person name="Lindquist E."/>
            <person name="Peto M."/>
            <person name="Grant D."/>
            <person name="Shu S."/>
            <person name="Goodstein D."/>
            <person name="Barry K."/>
            <person name="Futrell-Griggs M."/>
            <person name="Abernathy B."/>
            <person name="Du J."/>
            <person name="Tian Z."/>
            <person name="Zhu L."/>
            <person name="Gill N."/>
            <person name="Joshi T."/>
            <person name="Libault M."/>
            <person name="Sethuraman A."/>
            <person name="Zhang X."/>
            <person name="Shinozaki K."/>
            <person name="Nguyen H."/>
            <person name="Wing R."/>
            <person name="Cregan P."/>
            <person name="Specht J."/>
            <person name="Grimwood J."/>
            <person name="Rokhsar D."/>
            <person name="Stacey G."/>
            <person name="Shoemaker R."/>
            <person name="Jackson S."/>
        </authorList>
    </citation>
    <scope>NUCLEOTIDE SEQUENCE</scope>
    <source>
        <tissue evidence="10">Callus</tissue>
    </source>
</reference>
<dbReference type="InterPro" id="IPR036852">
    <property type="entry name" value="Peptidase_S8/S53_dom_sf"/>
</dbReference>
<dbReference type="InterPro" id="IPR015500">
    <property type="entry name" value="Peptidase_S8_subtilisin-rel"/>
</dbReference>
<evidence type="ECO:0000313" key="12">
    <source>
        <dbReference type="Proteomes" id="UP000008827"/>
    </source>
</evidence>
<evidence type="ECO:0000256" key="6">
    <source>
        <dbReference type="ARBA" id="ARBA00022825"/>
    </source>
</evidence>
<dbReference type="CDD" id="cd04852">
    <property type="entry name" value="Peptidases_S8_3"/>
    <property type="match status" value="1"/>
</dbReference>
<dbReference type="Gene3D" id="3.40.50.200">
    <property type="entry name" value="Peptidase S8/S53 domain"/>
    <property type="match status" value="2"/>
</dbReference>
<feature type="region of interest" description="Disordered" evidence="8">
    <location>
        <begin position="34"/>
        <end position="54"/>
    </location>
</feature>
<dbReference type="InterPro" id="IPR045051">
    <property type="entry name" value="SBT"/>
</dbReference>
<keyword evidence="4" id="KW-0732">Signal</keyword>
<proteinExistence type="inferred from homology"/>
<comment type="similarity">
    <text evidence="2 7">Belongs to the peptidase S8 family.</text>
</comment>
<evidence type="ECO:0000256" key="1">
    <source>
        <dbReference type="ARBA" id="ARBA00004613"/>
    </source>
</evidence>
<dbReference type="PROSITE" id="PS00137">
    <property type="entry name" value="SUBTILASE_HIS"/>
    <property type="match status" value="1"/>
</dbReference>
<dbReference type="AlphaFoldDB" id="A0A0R0KA90"/>
<dbReference type="PaxDb" id="3847-GLYMA04G02431.1"/>
<dbReference type="SUPFAM" id="SSF52743">
    <property type="entry name" value="Subtilisin-like"/>
    <property type="match status" value="1"/>
</dbReference>
<dbReference type="InterPro" id="IPR000209">
    <property type="entry name" value="Peptidase_S8/S53_dom"/>
</dbReference>
<dbReference type="PROSITE" id="PS51892">
    <property type="entry name" value="SUBTILASE"/>
    <property type="match status" value="1"/>
</dbReference>
<dbReference type="InterPro" id="IPR034197">
    <property type="entry name" value="Peptidases_S8_3"/>
</dbReference>
<feature type="domain" description="Peptidase S8/S53" evidence="9">
    <location>
        <begin position="41"/>
        <end position="342"/>
    </location>
</feature>
<evidence type="ECO:0000256" key="5">
    <source>
        <dbReference type="ARBA" id="ARBA00022801"/>
    </source>
</evidence>
<dbReference type="GO" id="GO:0005576">
    <property type="term" value="C:extracellular region"/>
    <property type="evidence" value="ECO:0000318"/>
    <property type="project" value="GO_Central"/>
</dbReference>
<keyword evidence="12" id="KW-1185">Reference proteome</keyword>
<protein>
    <recommendedName>
        <fullName evidence="9">Peptidase S8/S53 domain-containing protein</fullName>
    </recommendedName>
</protein>
<dbReference type="EnsemblPlants" id="KRH61012">
    <property type="protein sequence ID" value="KRH61012"/>
    <property type="gene ID" value="GLYMA_04G022200"/>
</dbReference>
<sequence>MGPVPCRWKGTCMKSYYFYSSNCNRKIIGARHYPDPQGDSEYETPRDKNGHGTHVASTAAGATVPGASYYGVAAGTAQSGSPKSLLAIYKVCFKYECPGSAVLAAFDDAIADGVDVISLSVASLSELKYNPIAIGAFHAVERGILVVASAGNNGPSLNTVVKDYPLIYSESAQAKDAKLSDARQCFPYSLDKVKGKIVVCDGKDHSCNYFKSSGCARVSVIDFKPAPMMPSFAAKGPSAISKNILKPEITAPGVNILAAWIGNDKEGVPKGKKPSQFNIKSGTSMACSHVSGLAATIKSQNPTWSASAIKSATMATVTQENNLKAPITTDKGSVATPYDYGAGQMTIYGAFHPGLVYETNTIDYLNYLCYVGFNITLVKTISRNAPNNLSCPKHSSSHHISNINYPSIAISDLKGKELVDVNITVTNVGEEDETLYSPVVDAPIG</sequence>
<evidence type="ECO:0000256" key="3">
    <source>
        <dbReference type="ARBA" id="ARBA00022670"/>
    </source>
</evidence>
<dbReference type="GO" id="GO:0006508">
    <property type="term" value="P:proteolysis"/>
    <property type="evidence" value="ECO:0007669"/>
    <property type="project" value="UniProtKB-KW"/>
</dbReference>
<dbReference type="PANTHER" id="PTHR10795">
    <property type="entry name" value="PROPROTEIN CONVERTASE SUBTILISIN/KEXIN"/>
    <property type="match status" value="1"/>
</dbReference>